<dbReference type="HOGENOM" id="CLU_2332645_0_0_3"/>
<name>Q7U985_PARMW</name>
<gene>
    <name evidence="1" type="ordered locus">SYNW0373</name>
</gene>
<organism evidence="1 2">
    <name type="scientific">Parasynechococcus marenigrum (strain WH8102)</name>
    <dbReference type="NCBI Taxonomy" id="84588"/>
    <lineage>
        <taxon>Bacteria</taxon>
        <taxon>Bacillati</taxon>
        <taxon>Cyanobacteriota</taxon>
        <taxon>Cyanophyceae</taxon>
        <taxon>Synechococcales</taxon>
        <taxon>Prochlorococcaceae</taxon>
        <taxon>Parasynechococcus</taxon>
        <taxon>Parasynechococcus marenigrum</taxon>
    </lineage>
</organism>
<protein>
    <submittedName>
        <fullName evidence="1">Uncharacterized protein</fullName>
    </submittedName>
</protein>
<sequence length="98" mass="11406">MLHIIATCKYYFARLDLTVRNLARLHGFTNIPSLYFIHYLQCFQTSHTALPKRVWMKNDHLDDHPDEYEAQPSSIETNVSESDLLKSSAKGLLRLRLS</sequence>
<dbReference type="EMBL" id="BX569690">
    <property type="protein sequence ID" value="CAE06888.1"/>
    <property type="molecule type" value="Genomic_DNA"/>
</dbReference>
<dbReference type="STRING" id="84588.SYNW0373"/>
<dbReference type="AlphaFoldDB" id="Q7U985"/>
<accession>Q7U985</accession>
<dbReference type="Proteomes" id="UP000001422">
    <property type="component" value="Chromosome"/>
</dbReference>
<evidence type="ECO:0000313" key="1">
    <source>
        <dbReference type="EMBL" id="CAE06888.1"/>
    </source>
</evidence>
<proteinExistence type="predicted"/>
<keyword evidence="2" id="KW-1185">Reference proteome</keyword>
<reference evidence="1 2" key="1">
    <citation type="journal article" date="2003" name="Nature">
        <title>The genome of a motile marine Synechococcus.</title>
        <authorList>
            <person name="Palenik B."/>
            <person name="Brahamsha B."/>
            <person name="Larimer F."/>
            <person name="Land M."/>
            <person name="Hauser L."/>
            <person name="Chain P."/>
            <person name="Lamerdin J."/>
            <person name="Regala W."/>
            <person name="Allen E.A."/>
            <person name="McCarren J."/>
            <person name="Paulsen I."/>
            <person name="Dufresne A."/>
            <person name="Partensky F."/>
            <person name="Webb E."/>
            <person name="Waterbury J."/>
        </authorList>
    </citation>
    <scope>NUCLEOTIDE SEQUENCE [LARGE SCALE GENOMIC DNA]</scope>
    <source>
        <strain evidence="1 2">WH8102</strain>
    </source>
</reference>
<dbReference type="KEGG" id="syw:SYNW0373"/>
<evidence type="ECO:0000313" key="2">
    <source>
        <dbReference type="Proteomes" id="UP000001422"/>
    </source>
</evidence>